<organism evidence="3 4">
    <name type="scientific">Lentzea atacamensis</name>
    <dbReference type="NCBI Taxonomy" id="531938"/>
    <lineage>
        <taxon>Bacteria</taxon>
        <taxon>Bacillati</taxon>
        <taxon>Actinomycetota</taxon>
        <taxon>Actinomycetes</taxon>
        <taxon>Pseudonocardiales</taxon>
        <taxon>Pseudonocardiaceae</taxon>
        <taxon>Lentzea</taxon>
    </lineage>
</organism>
<evidence type="ECO:0008006" key="5">
    <source>
        <dbReference type="Google" id="ProtNLM"/>
    </source>
</evidence>
<reference evidence="3 4" key="1">
    <citation type="submission" date="2018-05" db="EMBL/GenBank/DDBJ databases">
        <title>Genomic Encyclopedia of Type Strains, Phase IV (KMG-IV): sequencing the most valuable type-strain genomes for metagenomic binning, comparative biology and taxonomic classification.</title>
        <authorList>
            <person name="Goeker M."/>
        </authorList>
    </citation>
    <scope>NUCLEOTIDE SEQUENCE [LARGE SCALE GENOMIC DNA]</scope>
    <source>
        <strain evidence="3 4">DSM 45480</strain>
    </source>
</reference>
<evidence type="ECO:0000313" key="3">
    <source>
        <dbReference type="EMBL" id="PWK82452.1"/>
    </source>
</evidence>
<feature type="signal peptide" evidence="2">
    <location>
        <begin position="1"/>
        <end position="24"/>
    </location>
</feature>
<evidence type="ECO:0000313" key="4">
    <source>
        <dbReference type="Proteomes" id="UP000246005"/>
    </source>
</evidence>
<gene>
    <name evidence="3" type="ORF">C8D88_11345</name>
</gene>
<dbReference type="AlphaFoldDB" id="A0A316HQR4"/>
<dbReference type="RefSeq" id="WP_109640431.1">
    <property type="nucleotide sequence ID" value="NZ_QGHB01000013.1"/>
</dbReference>
<dbReference type="PROSITE" id="PS51257">
    <property type="entry name" value="PROKAR_LIPOPROTEIN"/>
    <property type="match status" value="1"/>
</dbReference>
<protein>
    <recommendedName>
        <fullName evidence="5">Lipoprotein</fullName>
    </recommendedName>
</protein>
<dbReference type="EMBL" id="QGHB01000013">
    <property type="protein sequence ID" value="PWK82452.1"/>
    <property type="molecule type" value="Genomic_DNA"/>
</dbReference>
<feature type="compositionally biased region" description="Low complexity" evidence="1">
    <location>
        <begin position="19"/>
        <end position="49"/>
    </location>
</feature>
<feature type="chain" id="PRO_5038895080" description="Lipoprotein" evidence="2">
    <location>
        <begin position="25"/>
        <end position="174"/>
    </location>
</feature>
<sequence length="174" mass="17667">MRHVVAAVALAAVLAGCSSGTQSGAPGSGSSSGAPTSGTSTPSTPGSSGVNPTAPAQPPVSISEEKPVVPPNVTPVPKEKVDTTSLSDTYRDEAYVFGDGRDIEVFGVGGGCKEARAEVSGQSADLVQITLVTITKQPPGTVCTQEIRQVPLTVRLDAPLGDRRLVLEAREETG</sequence>
<proteinExistence type="predicted"/>
<accession>A0A316HQR4</accession>
<evidence type="ECO:0000256" key="1">
    <source>
        <dbReference type="SAM" id="MobiDB-lite"/>
    </source>
</evidence>
<dbReference type="Proteomes" id="UP000246005">
    <property type="component" value="Unassembled WGS sequence"/>
</dbReference>
<comment type="caution">
    <text evidence="3">The sequence shown here is derived from an EMBL/GenBank/DDBJ whole genome shotgun (WGS) entry which is preliminary data.</text>
</comment>
<keyword evidence="2" id="KW-0732">Signal</keyword>
<name>A0A316HQR4_9PSEU</name>
<feature type="region of interest" description="Disordered" evidence="1">
    <location>
        <begin position="19"/>
        <end position="85"/>
    </location>
</feature>
<evidence type="ECO:0000256" key="2">
    <source>
        <dbReference type="SAM" id="SignalP"/>
    </source>
</evidence>